<keyword evidence="3" id="KW-0732">Signal</keyword>
<dbReference type="GO" id="GO:0043161">
    <property type="term" value="P:proteasome-mediated ubiquitin-dependent protein catabolic process"/>
    <property type="evidence" value="ECO:0000318"/>
    <property type="project" value="GO_Central"/>
</dbReference>
<dbReference type="PANTHER" id="PTHR24412:SF489">
    <property type="entry name" value="RING FINGER DOMAIN AND KELCH REPEAT-CONTAINING PROTEIN DDB_G0271372"/>
    <property type="match status" value="1"/>
</dbReference>
<evidence type="ECO:0000256" key="3">
    <source>
        <dbReference type="SAM" id="SignalP"/>
    </source>
</evidence>
<dbReference type="KEGG" id="mbr:MONBRDRAFT_34130"/>
<dbReference type="Proteomes" id="UP000001357">
    <property type="component" value="Unassembled WGS sequence"/>
</dbReference>
<dbReference type="STRING" id="81824.A9V9R6"/>
<evidence type="ECO:0000256" key="1">
    <source>
        <dbReference type="ARBA" id="ARBA00022441"/>
    </source>
</evidence>
<dbReference type="SUPFAM" id="SSF117281">
    <property type="entry name" value="Kelch motif"/>
    <property type="match status" value="1"/>
</dbReference>
<dbReference type="GeneID" id="5894754"/>
<dbReference type="PANTHER" id="PTHR24412">
    <property type="entry name" value="KELCH PROTEIN"/>
    <property type="match status" value="1"/>
</dbReference>
<dbReference type="eggNOG" id="KOG4441">
    <property type="taxonomic scope" value="Eukaryota"/>
</dbReference>
<proteinExistence type="predicted"/>
<keyword evidence="2" id="KW-0677">Repeat</keyword>
<dbReference type="InterPro" id="IPR006652">
    <property type="entry name" value="Kelch_1"/>
</dbReference>
<protein>
    <submittedName>
        <fullName evidence="4">Uncharacterized protein</fullName>
    </submittedName>
</protein>
<dbReference type="RefSeq" id="XP_001749428.1">
    <property type="nucleotide sequence ID" value="XM_001749376.1"/>
</dbReference>
<sequence length="496" mass="53296">MRFGQTAHPWGLLSFLLVMSITSVIAENATPLLTVAGGQMQVTTTTGFVVDGWDIVATLSHMLAEAAALNASTAAQQLAAASRLERLETRVDAQAADIISLRMLATSLQTNLTATAERETQLEAKVHDLTAQLAAAINHQTLLQEHIANLTNGTEQRLDTLAQEVDAATDTATGAQYNISFLQETIKTFNGELERIDEALEQVGADTRVEEVFIDAGSGYAQLYDNDAWHTLQLSVKLPSVPAVTVWRNRLVSAGGGGSSAVFAISATGAASRLPDLPRVVASAAAATFRDKIFVVGGVPDNDNGQNRLRSVYMFDGISWRTGPSLNGAGRAGISCAPFQDELVCVGGYYYINSRVRWSSVTTVEIYDGSAWRYGPSLPRPTSQVGLVAYQESLYIFGGLDHENVYSYYNSILRLDDLNKGWTQLALTLSTPRAVNSATIFRGEVLLVGGFNGPSDHTGLLKIVESFNGTALTRRPNLMHATFLSEGGVLKTKAFA</sequence>
<gene>
    <name evidence="4" type="ORF">MONBRDRAFT_34130</name>
</gene>
<dbReference type="GO" id="GO:0005737">
    <property type="term" value="C:cytoplasm"/>
    <property type="evidence" value="ECO:0000318"/>
    <property type="project" value="GO_Central"/>
</dbReference>
<dbReference type="Gene3D" id="1.10.287.1490">
    <property type="match status" value="1"/>
</dbReference>
<organism evidence="4 5">
    <name type="scientific">Monosiga brevicollis</name>
    <name type="common">Choanoflagellate</name>
    <dbReference type="NCBI Taxonomy" id="81824"/>
    <lineage>
        <taxon>Eukaryota</taxon>
        <taxon>Choanoflagellata</taxon>
        <taxon>Craspedida</taxon>
        <taxon>Salpingoecidae</taxon>
        <taxon>Monosiga</taxon>
    </lineage>
</organism>
<dbReference type="SMART" id="SM00612">
    <property type="entry name" value="Kelch"/>
    <property type="match status" value="3"/>
</dbReference>
<dbReference type="InterPro" id="IPR015915">
    <property type="entry name" value="Kelch-typ_b-propeller"/>
</dbReference>
<accession>A9V9R6</accession>
<reference evidence="4 5" key="1">
    <citation type="journal article" date="2008" name="Nature">
        <title>The genome of the choanoflagellate Monosiga brevicollis and the origin of metazoans.</title>
        <authorList>
            <consortium name="JGI Sequencing"/>
            <person name="King N."/>
            <person name="Westbrook M.J."/>
            <person name="Young S.L."/>
            <person name="Kuo A."/>
            <person name="Abedin M."/>
            <person name="Chapman J."/>
            <person name="Fairclough S."/>
            <person name="Hellsten U."/>
            <person name="Isogai Y."/>
            <person name="Letunic I."/>
            <person name="Marr M."/>
            <person name="Pincus D."/>
            <person name="Putnam N."/>
            <person name="Rokas A."/>
            <person name="Wright K.J."/>
            <person name="Zuzow R."/>
            <person name="Dirks W."/>
            <person name="Good M."/>
            <person name="Goodstein D."/>
            <person name="Lemons D."/>
            <person name="Li W."/>
            <person name="Lyons J.B."/>
            <person name="Morris A."/>
            <person name="Nichols S."/>
            <person name="Richter D.J."/>
            <person name="Salamov A."/>
            <person name="Bork P."/>
            <person name="Lim W.A."/>
            <person name="Manning G."/>
            <person name="Miller W.T."/>
            <person name="McGinnis W."/>
            <person name="Shapiro H."/>
            <person name="Tjian R."/>
            <person name="Grigoriev I.V."/>
            <person name="Rokhsar D."/>
        </authorList>
    </citation>
    <scope>NUCLEOTIDE SEQUENCE [LARGE SCALE GENOMIC DNA]</scope>
    <source>
        <strain evidence="5">MX1 / ATCC 50154</strain>
    </source>
</reference>
<dbReference type="InParanoid" id="A9V9R6"/>
<keyword evidence="1" id="KW-0880">Kelch repeat</keyword>
<feature type="signal peptide" evidence="3">
    <location>
        <begin position="1"/>
        <end position="26"/>
    </location>
</feature>
<feature type="chain" id="PRO_5002745443" evidence="3">
    <location>
        <begin position="27"/>
        <end position="496"/>
    </location>
</feature>
<evidence type="ECO:0000313" key="5">
    <source>
        <dbReference type="Proteomes" id="UP000001357"/>
    </source>
</evidence>
<dbReference type="GO" id="GO:1990756">
    <property type="term" value="F:ubiquitin-like ligase-substrate adaptor activity"/>
    <property type="evidence" value="ECO:0000318"/>
    <property type="project" value="GO_Central"/>
</dbReference>
<keyword evidence="5" id="KW-1185">Reference proteome</keyword>
<dbReference type="Gene3D" id="2.120.10.80">
    <property type="entry name" value="Kelch-type beta propeller"/>
    <property type="match status" value="1"/>
</dbReference>
<dbReference type="AlphaFoldDB" id="A9V9R6"/>
<dbReference type="EMBL" id="CH991571">
    <property type="protein sequence ID" value="EDQ85713.1"/>
    <property type="molecule type" value="Genomic_DNA"/>
</dbReference>
<evidence type="ECO:0000313" key="4">
    <source>
        <dbReference type="EMBL" id="EDQ85713.1"/>
    </source>
</evidence>
<dbReference type="GO" id="GO:0031463">
    <property type="term" value="C:Cul3-RING ubiquitin ligase complex"/>
    <property type="evidence" value="ECO:0000318"/>
    <property type="project" value="GO_Central"/>
</dbReference>
<name>A9V9R6_MONBE</name>
<evidence type="ECO:0000256" key="2">
    <source>
        <dbReference type="ARBA" id="ARBA00022737"/>
    </source>
</evidence>